<accession>A0A1G2M230</accession>
<evidence type="ECO:0000256" key="2">
    <source>
        <dbReference type="SAM" id="Phobius"/>
    </source>
</evidence>
<dbReference type="Pfam" id="PF01476">
    <property type="entry name" value="LysM"/>
    <property type="match status" value="2"/>
</dbReference>
<dbReference type="InterPro" id="IPR036779">
    <property type="entry name" value="LysM_dom_sf"/>
</dbReference>
<keyword evidence="2" id="KW-0812">Transmembrane</keyword>
<reference evidence="4 5" key="1">
    <citation type="journal article" date="2016" name="Nat. Commun.">
        <title>Thousands of microbial genomes shed light on interconnected biogeochemical processes in an aquifer system.</title>
        <authorList>
            <person name="Anantharaman K."/>
            <person name="Brown C.T."/>
            <person name="Hug L.A."/>
            <person name="Sharon I."/>
            <person name="Castelle C.J."/>
            <person name="Probst A.J."/>
            <person name="Thomas B.C."/>
            <person name="Singh A."/>
            <person name="Wilkins M.J."/>
            <person name="Karaoz U."/>
            <person name="Brodie E.L."/>
            <person name="Williams K.H."/>
            <person name="Hubbard S.S."/>
            <person name="Banfield J.F."/>
        </authorList>
    </citation>
    <scope>NUCLEOTIDE SEQUENCE [LARGE SCALE GENOMIC DNA]</scope>
</reference>
<dbReference type="CDD" id="cd00118">
    <property type="entry name" value="LysM"/>
    <property type="match status" value="2"/>
</dbReference>
<evidence type="ECO:0000256" key="1">
    <source>
        <dbReference type="ARBA" id="ARBA00022729"/>
    </source>
</evidence>
<dbReference type="Gene3D" id="3.10.350.10">
    <property type="entry name" value="LysM domain"/>
    <property type="match status" value="2"/>
</dbReference>
<evidence type="ECO:0000313" key="4">
    <source>
        <dbReference type="EMBL" id="OHA17948.1"/>
    </source>
</evidence>
<evidence type="ECO:0000259" key="3">
    <source>
        <dbReference type="PROSITE" id="PS51782"/>
    </source>
</evidence>
<dbReference type="SUPFAM" id="SSF51261">
    <property type="entry name" value="Duplicated hybrid motif"/>
    <property type="match status" value="1"/>
</dbReference>
<dbReference type="CDD" id="cd12797">
    <property type="entry name" value="M23_peptidase"/>
    <property type="match status" value="1"/>
</dbReference>
<dbReference type="InterPro" id="IPR018392">
    <property type="entry name" value="LysM"/>
</dbReference>
<dbReference type="PANTHER" id="PTHR21666:SF289">
    <property type="entry name" value="L-ALA--D-GLU ENDOPEPTIDASE"/>
    <property type="match status" value="1"/>
</dbReference>
<gene>
    <name evidence="4" type="ORF">A2664_01190</name>
</gene>
<dbReference type="Proteomes" id="UP000178873">
    <property type="component" value="Unassembled WGS sequence"/>
</dbReference>
<dbReference type="SMART" id="SM00257">
    <property type="entry name" value="LysM"/>
    <property type="match status" value="2"/>
</dbReference>
<dbReference type="InterPro" id="IPR011055">
    <property type="entry name" value="Dup_hybrid_motif"/>
</dbReference>
<evidence type="ECO:0000313" key="5">
    <source>
        <dbReference type="Proteomes" id="UP000178873"/>
    </source>
</evidence>
<keyword evidence="1" id="KW-0732">Signal</keyword>
<dbReference type="EMBL" id="MHRF01000010">
    <property type="protein sequence ID" value="OHA17948.1"/>
    <property type="molecule type" value="Genomic_DNA"/>
</dbReference>
<dbReference type="PROSITE" id="PS51782">
    <property type="entry name" value="LYSM"/>
    <property type="match status" value="2"/>
</dbReference>
<dbReference type="InterPro" id="IPR050570">
    <property type="entry name" value="Cell_wall_metabolism_enzyme"/>
</dbReference>
<dbReference type="Gene3D" id="2.70.70.10">
    <property type="entry name" value="Glucose Permease (Domain IIA)"/>
    <property type="match status" value="1"/>
</dbReference>
<dbReference type="STRING" id="1802301.A2664_01190"/>
<feature type="domain" description="LysM" evidence="3">
    <location>
        <begin position="148"/>
        <end position="191"/>
    </location>
</feature>
<organism evidence="4 5">
    <name type="scientific">Candidatus Taylorbacteria bacterium RIFCSPHIGHO2_01_FULL_46_22b</name>
    <dbReference type="NCBI Taxonomy" id="1802301"/>
    <lineage>
        <taxon>Bacteria</taxon>
        <taxon>Candidatus Tayloriibacteriota</taxon>
    </lineage>
</organism>
<keyword evidence="2" id="KW-0472">Membrane</keyword>
<sequence length="380" mass="39698">MALLSHNTDFTELLANIRLILRLSNDPTVQKRLKKGLKEKISIFLGAFAFRFILPAIFLSTPFLANAGLLSFISDLFSSSGVGTETQLVSALNSQTMPLLQAAVNANPILAQGGGDITIIGEEALLPETGPSGSLANVDSSASHGHISVYIVRSGDTLSGIAKMFGVSVNTIAWNNDIQRGVIRPGQTLVILPISGVQHTVKKGDTVVSVAKFYKADVTEVLQYNDLSEGAALAVGSVIIIPDGELAPVATSPVTSNLRGAGGPSYQGYYIRPIIGGVKTQGLHGYNGVDLKNYSGAPVLASAAGEVIVARDGGWNGGYGSYVVISHANGTQTLYGHLSAVFVYVGQEVVQGQVVGNLGSTGKSTGPHLHFEIRGAKNPF</sequence>
<name>A0A1G2M230_9BACT</name>
<feature type="domain" description="LysM" evidence="3">
    <location>
        <begin position="197"/>
        <end position="241"/>
    </location>
</feature>
<dbReference type="PANTHER" id="PTHR21666">
    <property type="entry name" value="PEPTIDASE-RELATED"/>
    <property type="match status" value="1"/>
</dbReference>
<dbReference type="InterPro" id="IPR016047">
    <property type="entry name" value="M23ase_b-sheet_dom"/>
</dbReference>
<keyword evidence="2" id="KW-1133">Transmembrane helix</keyword>
<dbReference type="Pfam" id="PF01551">
    <property type="entry name" value="Peptidase_M23"/>
    <property type="match status" value="1"/>
</dbReference>
<comment type="caution">
    <text evidence="4">The sequence shown here is derived from an EMBL/GenBank/DDBJ whole genome shotgun (WGS) entry which is preliminary data.</text>
</comment>
<dbReference type="AlphaFoldDB" id="A0A1G2M230"/>
<dbReference type="GO" id="GO:0004222">
    <property type="term" value="F:metalloendopeptidase activity"/>
    <property type="evidence" value="ECO:0007669"/>
    <property type="project" value="TreeGrafter"/>
</dbReference>
<feature type="transmembrane region" description="Helical" evidence="2">
    <location>
        <begin position="41"/>
        <end position="65"/>
    </location>
</feature>
<proteinExistence type="predicted"/>
<protein>
    <recommendedName>
        <fullName evidence="3">LysM domain-containing protein</fullName>
    </recommendedName>
</protein>